<evidence type="ECO:0000256" key="1">
    <source>
        <dbReference type="SAM" id="MobiDB-lite"/>
    </source>
</evidence>
<dbReference type="Proteomes" id="UP000732377">
    <property type="component" value="Unassembled WGS sequence"/>
</dbReference>
<accession>A0A953I1L6</accession>
<dbReference type="RefSeq" id="WP_273377994.1">
    <property type="nucleotide sequence ID" value="NZ_PIUK01000018.1"/>
</dbReference>
<protein>
    <submittedName>
        <fullName evidence="2">Uncharacterized protein</fullName>
    </submittedName>
</protein>
<feature type="region of interest" description="Disordered" evidence="1">
    <location>
        <begin position="1"/>
        <end position="32"/>
    </location>
</feature>
<dbReference type="EMBL" id="PIUK01000018">
    <property type="protein sequence ID" value="MBY6275262.1"/>
    <property type="molecule type" value="Genomic_DNA"/>
</dbReference>
<evidence type="ECO:0000313" key="3">
    <source>
        <dbReference type="Proteomes" id="UP000732377"/>
    </source>
</evidence>
<reference evidence="2" key="1">
    <citation type="submission" date="2017-11" db="EMBL/GenBank/DDBJ databases">
        <title>Three new genomes from thermophilic consortium.</title>
        <authorList>
            <person name="Quaggio R."/>
            <person name="Amgarten D."/>
            <person name="Setubal J.C."/>
        </authorList>
    </citation>
    <scope>NUCLEOTIDE SEQUENCE</scope>
    <source>
        <strain evidence="2">ZCTH01-B2</strain>
    </source>
</reference>
<gene>
    <name evidence="2" type="ORF">CWE10_03450</name>
</gene>
<evidence type="ECO:0000313" key="2">
    <source>
        <dbReference type="EMBL" id="MBY6275262.1"/>
    </source>
</evidence>
<proteinExistence type="predicted"/>
<sequence>MMSRSGVRPPELPAAREGSAAVRDGRIAVTDPQGDGRPAVLIPGDDVILMIEGQRVTLPVAVFSWQDVQVRPRRPACPVRGFRVVVSSDGLSAYLEVEEQGPPGYRIADAGPARVLALTAEPLPGLQANPRDADVHQALRRAGVSAGVIPSAVAYALASPAARMVQVAWLPEVPAAHTVQVTWLPEVPAARTVQVTWLPEVPAAHTVQVTWLPEVPAAHTVQVTWLPEVPAARTVQVAWLPEMPAARMVQVAWLPEVPAARTVQVAWLPDVPAPPAVTRRRRDR</sequence>
<organism evidence="2 3">
    <name type="scientific">Symbiobacterium thermophilum</name>
    <dbReference type="NCBI Taxonomy" id="2734"/>
    <lineage>
        <taxon>Bacteria</taxon>
        <taxon>Bacillati</taxon>
        <taxon>Bacillota</taxon>
        <taxon>Clostridia</taxon>
        <taxon>Eubacteriales</taxon>
        <taxon>Symbiobacteriaceae</taxon>
        <taxon>Symbiobacterium</taxon>
    </lineage>
</organism>
<comment type="caution">
    <text evidence="2">The sequence shown here is derived from an EMBL/GenBank/DDBJ whole genome shotgun (WGS) entry which is preliminary data.</text>
</comment>
<name>A0A953I1L6_SYMTR</name>
<dbReference type="AlphaFoldDB" id="A0A953I1L6"/>